<comment type="similarity">
    <text evidence="1">Belongs to the short-chain dehydrogenases/reductases (SDR) family.</text>
</comment>
<dbReference type="GO" id="GO:0016491">
    <property type="term" value="F:oxidoreductase activity"/>
    <property type="evidence" value="ECO:0007669"/>
    <property type="project" value="UniProtKB-KW"/>
</dbReference>
<dbReference type="AlphaFoldDB" id="A0A381PHU5"/>
<dbReference type="PRINTS" id="PR00080">
    <property type="entry name" value="SDRFAMILY"/>
</dbReference>
<dbReference type="InterPro" id="IPR036291">
    <property type="entry name" value="NAD(P)-bd_dom_sf"/>
</dbReference>
<dbReference type="InterPro" id="IPR002347">
    <property type="entry name" value="SDR_fam"/>
</dbReference>
<dbReference type="Pfam" id="PF13561">
    <property type="entry name" value="adh_short_C2"/>
    <property type="match status" value="1"/>
</dbReference>
<name>A0A381PHU5_9ZZZZ</name>
<dbReference type="PANTHER" id="PTHR43639">
    <property type="entry name" value="OXIDOREDUCTASE, SHORT-CHAIN DEHYDROGENASE/REDUCTASE FAMILY (AFU_ORTHOLOGUE AFUA_5G02870)"/>
    <property type="match status" value="1"/>
</dbReference>
<sequence>MKEAENLKNDLLSEREDSCITVQADFSDESSINTTIKRIVTSTETLDVLINNASGFFSTPIETATREQWSSLLDTNVTVPLFLIQALKPMLESSNGCVINISDSEVSSGIPQYSLYSAAKAALESLTKSLAKELAPNIRVNAIAPGIILWPEKGQADKEIREQIINKTILGRIGLPEDIAAAAYLLYRSTYITGQVLKVDGGRSSS</sequence>
<keyword evidence="2" id="KW-0560">Oxidoreductase</keyword>
<gene>
    <name evidence="3" type="ORF">METZ01_LOCUS17877</name>
</gene>
<evidence type="ECO:0000313" key="3">
    <source>
        <dbReference type="EMBL" id="SUZ65023.1"/>
    </source>
</evidence>
<dbReference type="PROSITE" id="PS00061">
    <property type="entry name" value="ADH_SHORT"/>
    <property type="match status" value="1"/>
</dbReference>
<dbReference type="PANTHER" id="PTHR43639:SF1">
    <property type="entry name" value="SHORT-CHAIN DEHYDROGENASE_REDUCTASE FAMILY PROTEIN"/>
    <property type="match status" value="1"/>
</dbReference>
<reference evidence="3" key="1">
    <citation type="submission" date="2018-05" db="EMBL/GenBank/DDBJ databases">
        <authorList>
            <person name="Lanie J.A."/>
            <person name="Ng W.-L."/>
            <person name="Kazmierczak K.M."/>
            <person name="Andrzejewski T.M."/>
            <person name="Davidsen T.M."/>
            <person name="Wayne K.J."/>
            <person name="Tettelin H."/>
            <person name="Glass J.I."/>
            <person name="Rusch D."/>
            <person name="Podicherti R."/>
            <person name="Tsui H.-C.T."/>
            <person name="Winkler M.E."/>
        </authorList>
    </citation>
    <scope>NUCLEOTIDE SEQUENCE</scope>
</reference>
<dbReference type="InterPro" id="IPR020904">
    <property type="entry name" value="Sc_DH/Rdtase_CS"/>
</dbReference>
<accession>A0A381PHU5</accession>
<evidence type="ECO:0000256" key="1">
    <source>
        <dbReference type="ARBA" id="ARBA00006484"/>
    </source>
</evidence>
<dbReference type="PRINTS" id="PR00081">
    <property type="entry name" value="GDHRDH"/>
</dbReference>
<protein>
    <recommendedName>
        <fullName evidence="4">Pteridine reductase</fullName>
    </recommendedName>
</protein>
<dbReference type="Gene3D" id="3.40.50.720">
    <property type="entry name" value="NAD(P)-binding Rossmann-like Domain"/>
    <property type="match status" value="1"/>
</dbReference>
<evidence type="ECO:0008006" key="4">
    <source>
        <dbReference type="Google" id="ProtNLM"/>
    </source>
</evidence>
<evidence type="ECO:0000256" key="2">
    <source>
        <dbReference type="ARBA" id="ARBA00023002"/>
    </source>
</evidence>
<proteinExistence type="inferred from homology"/>
<dbReference type="SUPFAM" id="SSF51735">
    <property type="entry name" value="NAD(P)-binding Rossmann-fold domains"/>
    <property type="match status" value="1"/>
</dbReference>
<organism evidence="3">
    <name type="scientific">marine metagenome</name>
    <dbReference type="NCBI Taxonomy" id="408172"/>
    <lineage>
        <taxon>unclassified sequences</taxon>
        <taxon>metagenomes</taxon>
        <taxon>ecological metagenomes</taxon>
    </lineage>
</organism>
<dbReference type="EMBL" id="UINC01000949">
    <property type="protein sequence ID" value="SUZ65023.1"/>
    <property type="molecule type" value="Genomic_DNA"/>
</dbReference>